<dbReference type="Proteomes" id="UP000322110">
    <property type="component" value="Unassembled WGS sequence"/>
</dbReference>
<evidence type="ECO:0000313" key="3">
    <source>
        <dbReference type="Proteomes" id="UP000322110"/>
    </source>
</evidence>
<keyword evidence="1" id="KW-1133">Transmembrane helix</keyword>
<comment type="caution">
    <text evidence="2">The sequence shown here is derived from an EMBL/GenBank/DDBJ whole genome shotgun (WGS) entry which is preliminary data.</text>
</comment>
<feature type="transmembrane region" description="Helical" evidence="1">
    <location>
        <begin position="12"/>
        <end position="31"/>
    </location>
</feature>
<keyword evidence="1" id="KW-0472">Membrane</keyword>
<dbReference type="AlphaFoldDB" id="A0A5B2TAW8"/>
<dbReference type="EMBL" id="VUKA01000043">
    <property type="protein sequence ID" value="KAA2211244.1"/>
    <property type="molecule type" value="Genomic_DNA"/>
</dbReference>
<organism evidence="2 3">
    <name type="scientific">Teichococcus oryzae</name>
    <dbReference type="NCBI Taxonomy" id="1608942"/>
    <lineage>
        <taxon>Bacteria</taxon>
        <taxon>Pseudomonadati</taxon>
        <taxon>Pseudomonadota</taxon>
        <taxon>Alphaproteobacteria</taxon>
        <taxon>Acetobacterales</taxon>
        <taxon>Roseomonadaceae</taxon>
        <taxon>Roseomonas</taxon>
    </lineage>
</organism>
<dbReference type="OrthoDB" id="9818957at2"/>
<evidence type="ECO:0000256" key="1">
    <source>
        <dbReference type="SAM" id="Phobius"/>
    </source>
</evidence>
<gene>
    <name evidence="2" type="ORF">F0Q34_21125</name>
</gene>
<feature type="transmembrane region" description="Helical" evidence="1">
    <location>
        <begin position="43"/>
        <end position="69"/>
    </location>
</feature>
<keyword evidence="1" id="KW-0812">Transmembrane</keyword>
<dbReference type="RefSeq" id="WP_149814358.1">
    <property type="nucleotide sequence ID" value="NZ_VUKA01000043.1"/>
</dbReference>
<reference evidence="2 3" key="1">
    <citation type="journal article" date="2015" name="Int. J. Syst. Evol. Microbiol.">
        <title>Roseomonas oryzae sp. nov., isolated from paddy rhizosphere soil.</title>
        <authorList>
            <person name="Ramaprasad E.V."/>
            <person name="Sasikala Ch."/>
            <person name="Ramana Ch.V."/>
        </authorList>
    </citation>
    <scope>NUCLEOTIDE SEQUENCE [LARGE SCALE GENOMIC DNA]</scope>
    <source>
        <strain evidence="2 3">KCTC 42542</strain>
    </source>
</reference>
<protein>
    <submittedName>
        <fullName evidence="2">Uncharacterized protein</fullName>
    </submittedName>
</protein>
<keyword evidence="3" id="KW-1185">Reference proteome</keyword>
<evidence type="ECO:0000313" key="2">
    <source>
        <dbReference type="EMBL" id="KAA2211244.1"/>
    </source>
</evidence>
<accession>A0A5B2TAW8</accession>
<name>A0A5B2TAW8_9PROT</name>
<proteinExistence type="predicted"/>
<sequence length="366" mass="40787">MLAQLFSLIDPGFALLLLAELIALGLGFWLARRWLRGPWRSAAIVVLAILAVRIALFGNPLAWGAYYVALQGHADWRQTDIIAQRFRSMLPAPRNTEFLAVGSSQTHAIYRGLSREREELRLFSLAGMTPMDMALYQDRIIALRPAQVLLYISEFDLAAELRPEWARLAPVPLHRIPERAAVVQDALPSGSLPDLRRDLLLGALLPEYRYNFVFRGLLNRAAQLAHLPGFGPGRSADDAVNYAALRARGQHSMQSQGQLLDVFLRSLEQAGIGAVLVEGQYNPKGETPDLRRQNAAFGQYLAALQRQHPKLAVIRREELPQLTSADFSDAYHLSPEAGYRLAEAVLRTARQRLGQGRAMTRLDTSP</sequence>